<reference evidence="2 3" key="1">
    <citation type="submission" date="2016-11" db="EMBL/GenBank/DDBJ databases">
        <title>Gramella sp. LPB0144 isolated from marine environment.</title>
        <authorList>
            <person name="Kim E."/>
            <person name="Yi H."/>
        </authorList>
    </citation>
    <scope>NUCLEOTIDE SEQUENCE [LARGE SCALE GENOMIC DNA]</scope>
    <source>
        <strain evidence="2 3">LPB0144</strain>
    </source>
</reference>
<sequence>MKILKSFSLAIVGLSLIATSCKDNKNEAGQEEMKTQEKEMNHKEMDHGNMDHNEMNHDDMASDMGGKAKAEFKSEATAAIFQHYIHVKTALVNSNMEEAKKGGEMLSKAIADSNKEAKVIAEKIAQAGDIESQRKAFSDLTAQMENILKGALSSGEVYMQYCPMAFNNKGGYWISAEKEIKNPYFGDKMLNCGATKSVIQ</sequence>
<dbReference type="Pfam" id="PF11827">
    <property type="entry name" value="DUF3347"/>
    <property type="match status" value="1"/>
</dbReference>
<feature type="domain" description="DUF3347" evidence="1">
    <location>
        <begin position="80"/>
        <end position="150"/>
    </location>
</feature>
<dbReference type="Proteomes" id="UP000182510">
    <property type="component" value="Chromosome"/>
</dbReference>
<accession>A0A1L3J7G9</accession>
<dbReference type="RefSeq" id="WP_072553776.1">
    <property type="nucleotide sequence ID" value="NZ_CP018153.1"/>
</dbReference>
<dbReference type="STRING" id="1913577.LPB144_12000"/>
<dbReference type="KEGG" id="grl:LPB144_12000"/>
<keyword evidence="3" id="KW-1185">Reference proteome</keyword>
<evidence type="ECO:0000259" key="1">
    <source>
        <dbReference type="Pfam" id="PF11827"/>
    </source>
</evidence>
<dbReference type="EMBL" id="CP018153">
    <property type="protein sequence ID" value="APG61086.1"/>
    <property type="molecule type" value="Genomic_DNA"/>
</dbReference>
<dbReference type="OrthoDB" id="5513217at2"/>
<gene>
    <name evidence="2" type="ORF">LPB144_12000</name>
</gene>
<evidence type="ECO:0000313" key="3">
    <source>
        <dbReference type="Proteomes" id="UP000182510"/>
    </source>
</evidence>
<dbReference type="PROSITE" id="PS51257">
    <property type="entry name" value="PROKAR_LIPOPROTEIN"/>
    <property type="match status" value="1"/>
</dbReference>
<protein>
    <recommendedName>
        <fullName evidence="1">DUF3347 domain-containing protein</fullName>
    </recommendedName>
</protein>
<evidence type="ECO:0000313" key="2">
    <source>
        <dbReference type="EMBL" id="APG61086.1"/>
    </source>
</evidence>
<dbReference type="AlphaFoldDB" id="A0A1L3J7G9"/>
<organism evidence="2 3">
    <name type="scientific">Christiangramia salexigens</name>
    <dbReference type="NCBI Taxonomy" id="1913577"/>
    <lineage>
        <taxon>Bacteria</taxon>
        <taxon>Pseudomonadati</taxon>
        <taxon>Bacteroidota</taxon>
        <taxon>Flavobacteriia</taxon>
        <taxon>Flavobacteriales</taxon>
        <taxon>Flavobacteriaceae</taxon>
        <taxon>Christiangramia</taxon>
    </lineage>
</organism>
<proteinExistence type="predicted"/>
<dbReference type="InterPro" id="IPR021782">
    <property type="entry name" value="DUF3347"/>
</dbReference>
<name>A0A1L3J7G9_9FLAO</name>